<feature type="region of interest" description="Disordered" evidence="1">
    <location>
        <begin position="1"/>
        <end position="31"/>
    </location>
</feature>
<protein>
    <submittedName>
        <fullName evidence="2">Uncharacterized protein</fullName>
    </submittedName>
</protein>
<name>A0A428S667_9HYPO</name>
<gene>
    <name evidence="2" type="ORF">CEP51_003389</name>
</gene>
<comment type="caution">
    <text evidence="2">The sequence shown here is derived from an EMBL/GenBank/DDBJ whole genome shotgun (WGS) entry which is preliminary data.</text>
</comment>
<keyword evidence="3" id="KW-1185">Reference proteome</keyword>
<evidence type="ECO:0000313" key="2">
    <source>
        <dbReference type="EMBL" id="RSL85295.1"/>
    </source>
</evidence>
<evidence type="ECO:0000256" key="1">
    <source>
        <dbReference type="SAM" id="MobiDB-lite"/>
    </source>
</evidence>
<dbReference type="Proteomes" id="UP000287972">
    <property type="component" value="Unassembled WGS sequence"/>
</dbReference>
<dbReference type="EMBL" id="NKCL01000055">
    <property type="protein sequence ID" value="RSL85295.1"/>
    <property type="molecule type" value="Genomic_DNA"/>
</dbReference>
<reference evidence="2 3" key="1">
    <citation type="submission" date="2017-06" db="EMBL/GenBank/DDBJ databases">
        <title>Comparative genomic analysis of Ambrosia Fusariam Clade fungi.</title>
        <authorList>
            <person name="Stajich J.E."/>
            <person name="Carrillo J."/>
            <person name="Kijimoto T."/>
            <person name="Eskalen A."/>
            <person name="O'Donnell K."/>
            <person name="Kasson M."/>
        </authorList>
    </citation>
    <scope>NUCLEOTIDE SEQUENCE [LARGE SCALE GENOMIC DNA]</scope>
    <source>
        <strain evidence="2 3">NRRL62606</strain>
    </source>
</reference>
<proteinExistence type="predicted"/>
<organism evidence="2 3">
    <name type="scientific">Fusarium floridanum</name>
    <dbReference type="NCBI Taxonomy" id="1325733"/>
    <lineage>
        <taxon>Eukaryota</taxon>
        <taxon>Fungi</taxon>
        <taxon>Dikarya</taxon>
        <taxon>Ascomycota</taxon>
        <taxon>Pezizomycotina</taxon>
        <taxon>Sordariomycetes</taxon>
        <taxon>Hypocreomycetidae</taxon>
        <taxon>Hypocreales</taxon>
        <taxon>Nectriaceae</taxon>
        <taxon>Fusarium</taxon>
        <taxon>Fusarium solani species complex</taxon>
    </lineage>
</organism>
<sequence>MPAQTSSPVAMSPAAKYAPPLPPRKLPGTNAQVGVLRANHPEPVGQAEKPSQQSTARLAGAPAFLDVMLRPEFETVYGEGPWEDAIWEDTLWGGDVMSPPSWALLWRDQDGHPLKREYVQLADGVTMKDALVRAVTEYDRNETARINAYNQQLLINAAQRHIVKWAEDGSRANPRVDDEDRLTDSDFEKFNLAVDCVKETAQLLHDVAADVRVTPPHPLSL</sequence>
<evidence type="ECO:0000313" key="3">
    <source>
        <dbReference type="Proteomes" id="UP000287972"/>
    </source>
</evidence>
<accession>A0A428S667</accession>
<dbReference type="AlphaFoldDB" id="A0A428S667"/>